<name>A0A7W3LJV2_ACTNM</name>
<comment type="caution">
    <text evidence="3">The sequence shown here is derived from an EMBL/GenBank/DDBJ whole genome shotgun (WGS) entry which is preliminary data.</text>
</comment>
<feature type="chain" id="PRO_5031206104" evidence="2">
    <location>
        <begin position="24"/>
        <end position="252"/>
    </location>
</feature>
<evidence type="ECO:0000256" key="1">
    <source>
        <dbReference type="SAM" id="MobiDB-lite"/>
    </source>
</evidence>
<evidence type="ECO:0000313" key="4">
    <source>
        <dbReference type="Proteomes" id="UP000572680"/>
    </source>
</evidence>
<evidence type="ECO:0000313" key="3">
    <source>
        <dbReference type="EMBL" id="MBA8949491.1"/>
    </source>
</evidence>
<keyword evidence="2" id="KW-0732">Signal</keyword>
<dbReference type="AlphaFoldDB" id="A0A7W3LJV2"/>
<sequence>MARTAATAAALALAATLMPSASAEQSGAPGVKQVACGDLVGDVTALARAYRAGGHHRLGGRCAYTLTKRMGRNSALPTVTRNTTIEGNGASITWAGDEAVRAMFDVAPGARLTMSNLRISPGANGAAPAVNLGRGAVLSLTDSSVSVRITSADPALSSSQAAVTAADGSCTAKSTSFDSGPTDTILFTGPEGAEVPAPAAVNPFIAPSDDDPTAPSGDTSCETAKGKSVTLITNSKGATNTTTTKCCATSGN</sequence>
<protein>
    <submittedName>
        <fullName evidence="3">Uncharacterized protein</fullName>
    </submittedName>
</protein>
<evidence type="ECO:0000256" key="2">
    <source>
        <dbReference type="SAM" id="SignalP"/>
    </source>
</evidence>
<reference evidence="3 4" key="1">
    <citation type="submission" date="2020-08" db="EMBL/GenBank/DDBJ databases">
        <title>Genomic Encyclopedia of Type Strains, Phase IV (KMG-IV): sequencing the most valuable type-strain genomes for metagenomic binning, comparative biology and taxonomic classification.</title>
        <authorList>
            <person name="Goeker M."/>
        </authorList>
    </citation>
    <scope>NUCLEOTIDE SEQUENCE [LARGE SCALE GENOMIC DNA]</scope>
    <source>
        <strain evidence="3 4">DSM 44197</strain>
    </source>
</reference>
<organism evidence="3 4">
    <name type="scientific">Actinomadura namibiensis</name>
    <dbReference type="NCBI Taxonomy" id="182080"/>
    <lineage>
        <taxon>Bacteria</taxon>
        <taxon>Bacillati</taxon>
        <taxon>Actinomycetota</taxon>
        <taxon>Actinomycetes</taxon>
        <taxon>Streptosporangiales</taxon>
        <taxon>Thermomonosporaceae</taxon>
        <taxon>Actinomadura</taxon>
    </lineage>
</organism>
<proteinExistence type="predicted"/>
<dbReference type="EMBL" id="JACJIA010000001">
    <property type="protein sequence ID" value="MBA8949491.1"/>
    <property type="molecule type" value="Genomic_DNA"/>
</dbReference>
<keyword evidence="4" id="KW-1185">Reference proteome</keyword>
<dbReference type="RefSeq" id="WP_182841910.1">
    <property type="nucleotide sequence ID" value="NZ_JACJIA010000001.1"/>
</dbReference>
<feature type="region of interest" description="Disordered" evidence="1">
    <location>
        <begin position="204"/>
        <end position="223"/>
    </location>
</feature>
<dbReference type="Proteomes" id="UP000572680">
    <property type="component" value="Unassembled WGS sequence"/>
</dbReference>
<feature type="signal peptide" evidence="2">
    <location>
        <begin position="1"/>
        <end position="23"/>
    </location>
</feature>
<gene>
    <name evidence="3" type="ORF">HNR61_001089</name>
</gene>
<accession>A0A7W3LJV2</accession>